<gene>
    <name evidence="3" type="ORF">RFM23_21760</name>
</gene>
<evidence type="ECO:0000313" key="4">
    <source>
        <dbReference type="Proteomes" id="UP001276564"/>
    </source>
</evidence>
<feature type="region of interest" description="Disordered" evidence="1">
    <location>
        <begin position="27"/>
        <end position="63"/>
    </location>
</feature>
<dbReference type="Proteomes" id="UP001276564">
    <property type="component" value="Unassembled WGS sequence"/>
</dbReference>
<organism evidence="3 4">
    <name type="scientific">Mesorhizobium abyssinicae</name>
    <dbReference type="NCBI Taxonomy" id="1209958"/>
    <lineage>
        <taxon>Bacteria</taxon>
        <taxon>Pseudomonadati</taxon>
        <taxon>Pseudomonadota</taxon>
        <taxon>Alphaproteobacteria</taxon>
        <taxon>Hyphomicrobiales</taxon>
        <taxon>Phyllobacteriaceae</taxon>
        <taxon>Mesorhizobium</taxon>
    </lineage>
</organism>
<evidence type="ECO:0000256" key="1">
    <source>
        <dbReference type="SAM" id="MobiDB-lite"/>
    </source>
</evidence>
<dbReference type="RefSeq" id="WP_320321335.1">
    <property type="nucleotide sequence ID" value="NZ_JAVIIP010000012.1"/>
</dbReference>
<feature type="chain" id="PRO_5046354455" evidence="2">
    <location>
        <begin position="30"/>
        <end position="63"/>
    </location>
</feature>
<protein>
    <submittedName>
        <fullName evidence="3">Uncharacterized protein</fullName>
    </submittedName>
</protein>
<keyword evidence="2" id="KW-0732">Signal</keyword>
<feature type="compositionally biased region" description="Basic residues" evidence="1">
    <location>
        <begin position="32"/>
        <end position="63"/>
    </location>
</feature>
<dbReference type="EMBL" id="JAVIIP010000012">
    <property type="protein sequence ID" value="MDX8540250.1"/>
    <property type="molecule type" value="Genomic_DNA"/>
</dbReference>
<feature type="signal peptide" evidence="2">
    <location>
        <begin position="1"/>
        <end position="29"/>
    </location>
</feature>
<accession>A0ABU5ASI7</accession>
<comment type="caution">
    <text evidence="3">The sequence shown here is derived from an EMBL/GenBank/DDBJ whole genome shotgun (WGS) entry which is preliminary data.</text>
</comment>
<evidence type="ECO:0000256" key="2">
    <source>
        <dbReference type="SAM" id="SignalP"/>
    </source>
</evidence>
<evidence type="ECO:0000313" key="3">
    <source>
        <dbReference type="EMBL" id="MDX8540250.1"/>
    </source>
</evidence>
<keyword evidence="4" id="KW-1185">Reference proteome</keyword>
<proteinExistence type="predicted"/>
<sequence length="63" mass="7151">MKKSLLSALGLAVALAVSMPILGATSADAAPMHHKHHRHHHHRKHHRKHHHHHHHKKLVAKKA</sequence>
<name>A0ABU5ASI7_9HYPH</name>
<reference evidence="3 4" key="1">
    <citation type="submission" date="2023-08" db="EMBL/GenBank/DDBJ databases">
        <title>Implementing the SeqCode for naming new Mesorhizobium species isolated from Vachellia karroo root nodules.</title>
        <authorList>
            <person name="Van Lill M."/>
        </authorList>
    </citation>
    <scope>NUCLEOTIDE SEQUENCE [LARGE SCALE GENOMIC DNA]</scope>
    <source>
        <strain evidence="3 4">VK4B</strain>
    </source>
</reference>